<dbReference type="HOGENOM" id="CLU_107722_0_0_1"/>
<dbReference type="Proteomes" id="UP000030653">
    <property type="component" value="Unassembled WGS sequence"/>
</dbReference>
<dbReference type="RefSeq" id="XP_040632082.1">
    <property type="nucleotide sequence ID" value="XM_040771648.1"/>
</dbReference>
<protein>
    <submittedName>
        <fullName evidence="2">Uncharacterized protein</fullName>
    </submittedName>
</protein>
<dbReference type="PANTHER" id="PTHR39605">
    <property type="entry name" value="MAJOR FACILITATOR SUPERFAMILY (MFS) PROFILE DOMAIN-CONTAINING PROTEIN"/>
    <property type="match status" value="1"/>
</dbReference>
<name>M5GGB3_DACPD</name>
<dbReference type="PANTHER" id="PTHR39605:SF1">
    <property type="entry name" value="MAJOR FACILITATOR SUPERFAMILY (MFS) PROFILE DOMAIN-CONTAINING PROTEIN"/>
    <property type="match status" value="1"/>
</dbReference>
<feature type="transmembrane region" description="Helical" evidence="1">
    <location>
        <begin position="81"/>
        <end position="102"/>
    </location>
</feature>
<dbReference type="STRING" id="1858805.M5GGB3"/>
<proteinExistence type="predicted"/>
<reference evidence="2 3" key="1">
    <citation type="journal article" date="2012" name="Science">
        <title>The Paleozoic origin of enzymatic lignin decomposition reconstructed from 31 fungal genomes.</title>
        <authorList>
            <person name="Floudas D."/>
            <person name="Binder M."/>
            <person name="Riley R."/>
            <person name="Barry K."/>
            <person name="Blanchette R.A."/>
            <person name="Henrissat B."/>
            <person name="Martinez A.T."/>
            <person name="Otillar R."/>
            <person name="Spatafora J.W."/>
            <person name="Yadav J.S."/>
            <person name="Aerts A."/>
            <person name="Benoit I."/>
            <person name="Boyd A."/>
            <person name="Carlson A."/>
            <person name="Copeland A."/>
            <person name="Coutinho P.M."/>
            <person name="de Vries R.P."/>
            <person name="Ferreira P."/>
            <person name="Findley K."/>
            <person name="Foster B."/>
            <person name="Gaskell J."/>
            <person name="Glotzer D."/>
            <person name="Gorecki P."/>
            <person name="Heitman J."/>
            <person name="Hesse C."/>
            <person name="Hori C."/>
            <person name="Igarashi K."/>
            <person name="Jurgens J.A."/>
            <person name="Kallen N."/>
            <person name="Kersten P."/>
            <person name="Kohler A."/>
            <person name="Kuees U."/>
            <person name="Kumar T.K.A."/>
            <person name="Kuo A."/>
            <person name="LaButti K."/>
            <person name="Larrondo L.F."/>
            <person name="Lindquist E."/>
            <person name="Ling A."/>
            <person name="Lombard V."/>
            <person name="Lucas S."/>
            <person name="Lundell T."/>
            <person name="Martin R."/>
            <person name="McLaughlin D.J."/>
            <person name="Morgenstern I."/>
            <person name="Morin E."/>
            <person name="Murat C."/>
            <person name="Nagy L.G."/>
            <person name="Nolan M."/>
            <person name="Ohm R.A."/>
            <person name="Patyshakuliyeva A."/>
            <person name="Rokas A."/>
            <person name="Ruiz-Duenas F.J."/>
            <person name="Sabat G."/>
            <person name="Salamov A."/>
            <person name="Samejima M."/>
            <person name="Schmutz J."/>
            <person name="Slot J.C."/>
            <person name="St John F."/>
            <person name="Stenlid J."/>
            <person name="Sun H."/>
            <person name="Sun S."/>
            <person name="Syed K."/>
            <person name="Tsang A."/>
            <person name="Wiebenga A."/>
            <person name="Young D."/>
            <person name="Pisabarro A."/>
            <person name="Eastwood D.C."/>
            <person name="Martin F."/>
            <person name="Cullen D."/>
            <person name="Grigoriev I.V."/>
            <person name="Hibbett D.S."/>
        </authorList>
    </citation>
    <scope>NUCLEOTIDE SEQUENCE [LARGE SCALE GENOMIC DNA]</scope>
    <source>
        <strain evidence="2 3">DJM-731 SS1</strain>
    </source>
</reference>
<dbReference type="OMA" id="TPLESFM"/>
<dbReference type="AlphaFoldDB" id="M5GGB3"/>
<gene>
    <name evidence="2" type="ORF">DACRYDRAFT_19766</name>
</gene>
<feature type="transmembrane region" description="Helical" evidence="1">
    <location>
        <begin position="122"/>
        <end position="141"/>
    </location>
</feature>
<keyword evidence="1" id="KW-0472">Membrane</keyword>
<sequence length="221" mass="24134">MSDPLHKYPPPPSRGNVQSAFKVVDEDDSLPTQDEGYWAWATASWLGTVATPLLIFPRLILFMATPPKDLVARDTLTHLEWFLCVHVALLLLALALALIVSIPSNPIIPVQPIPNRPYIPQTHPLLVPLTPALLVSSFIAFNTSSTSIGALGMLLSLGNGFTGLWGAWVIVFGGQGHWSRSTGADKRTSAFLFGNKSSASQIKKAWKKEREKTEGIELKNL</sequence>
<organism evidence="2 3">
    <name type="scientific">Dacryopinax primogenitus (strain DJM 731)</name>
    <name type="common">Brown rot fungus</name>
    <dbReference type="NCBI Taxonomy" id="1858805"/>
    <lineage>
        <taxon>Eukaryota</taxon>
        <taxon>Fungi</taxon>
        <taxon>Dikarya</taxon>
        <taxon>Basidiomycota</taxon>
        <taxon>Agaricomycotina</taxon>
        <taxon>Dacrymycetes</taxon>
        <taxon>Dacrymycetales</taxon>
        <taxon>Dacrymycetaceae</taxon>
        <taxon>Dacryopinax</taxon>
    </lineage>
</organism>
<dbReference type="OrthoDB" id="2550114at2759"/>
<evidence type="ECO:0000313" key="3">
    <source>
        <dbReference type="Proteomes" id="UP000030653"/>
    </source>
</evidence>
<keyword evidence="1" id="KW-1133">Transmembrane helix</keyword>
<feature type="transmembrane region" description="Helical" evidence="1">
    <location>
        <begin position="148"/>
        <end position="171"/>
    </location>
</feature>
<keyword evidence="3" id="KW-1185">Reference proteome</keyword>
<feature type="transmembrane region" description="Helical" evidence="1">
    <location>
        <begin position="37"/>
        <end position="61"/>
    </location>
</feature>
<keyword evidence="1" id="KW-0812">Transmembrane</keyword>
<dbReference type="EMBL" id="JH795856">
    <property type="protein sequence ID" value="EJU05188.1"/>
    <property type="molecule type" value="Genomic_DNA"/>
</dbReference>
<dbReference type="GeneID" id="63686710"/>
<accession>M5GGB3</accession>
<evidence type="ECO:0000313" key="2">
    <source>
        <dbReference type="EMBL" id="EJU05188.1"/>
    </source>
</evidence>
<evidence type="ECO:0000256" key="1">
    <source>
        <dbReference type="SAM" id="Phobius"/>
    </source>
</evidence>